<sequence>MLSPTENLTSSLSLFAAVPGIVGLVATILSFGHKQLFQHVMLETVTLCFFALSVIFNLAHYRELSRFLPTLVRHFQVKLLTVIPLFIIILVSTISTVPRGTRNILEWTAALGVALYLAEFIWDLRVHRTAGMIGMEKLLLEKNILGYG</sequence>
<name>A0A1U7LU38_NEOID</name>
<feature type="transmembrane region" description="Helical" evidence="1">
    <location>
        <begin position="79"/>
        <end position="98"/>
    </location>
</feature>
<keyword evidence="1" id="KW-0472">Membrane</keyword>
<gene>
    <name evidence="2" type="ORF">NEOLI_001209</name>
</gene>
<comment type="caution">
    <text evidence="2">The sequence shown here is derived from an EMBL/GenBank/DDBJ whole genome shotgun (WGS) entry which is preliminary data.</text>
</comment>
<dbReference type="AlphaFoldDB" id="A0A1U7LU38"/>
<accession>A0A1U7LU38</accession>
<feature type="transmembrane region" description="Helical" evidence="1">
    <location>
        <begin position="12"/>
        <end position="31"/>
    </location>
</feature>
<keyword evidence="1" id="KW-1133">Transmembrane helix</keyword>
<feature type="transmembrane region" description="Helical" evidence="1">
    <location>
        <begin position="37"/>
        <end position="59"/>
    </location>
</feature>
<keyword evidence="1" id="KW-0812">Transmembrane</keyword>
<reference evidence="2 3" key="1">
    <citation type="submission" date="2016-04" db="EMBL/GenBank/DDBJ databases">
        <title>Evolutionary innovation and constraint leading to complex multicellularity in the Ascomycota.</title>
        <authorList>
            <person name="Cisse O."/>
            <person name="Nguyen A."/>
            <person name="Hewitt D.A."/>
            <person name="Jedd G."/>
            <person name="Stajich J.E."/>
        </authorList>
    </citation>
    <scope>NUCLEOTIDE SEQUENCE [LARGE SCALE GENOMIC DNA]</scope>
    <source>
        <strain evidence="2 3">DAH-3</strain>
    </source>
</reference>
<evidence type="ECO:0000313" key="3">
    <source>
        <dbReference type="Proteomes" id="UP000186594"/>
    </source>
</evidence>
<dbReference type="EMBL" id="LXFE01000232">
    <property type="protein sequence ID" value="OLL26177.1"/>
    <property type="molecule type" value="Genomic_DNA"/>
</dbReference>
<feature type="transmembrane region" description="Helical" evidence="1">
    <location>
        <begin position="104"/>
        <end position="122"/>
    </location>
</feature>
<evidence type="ECO:0000256" key="1">
    <source>
        <dbReference type="SAM" id="Phobius"/>
    </source>
</evidence>
<organism evidence="2 3">
    <name type="scientific">Neolecta irregularis (strain DAH-3)</name>
    <dbReference type="NCBI Taxonomy" id="1198029"/>
    <lineage>
        <taxon>Eukaryota</taxon>
        <taxon>Fungi</taxon>
        <taxon>Dikarya</taxon>
        <taxon>Ascomycota</taxon>
        <taxon>Taphrinomycotina</taxon>
        <taxon>Neolectales</taxon>
        <taxon>Neolectaceae</taxon>
        <taxon>Neolecta</taxon>
    </lineage>
</organism>
<proteinExistence type="predicted"/>
<dbReference type="Proteomes" id="UP000186594">
    <property type="component" value="Unassembled WGS sequence"/>
</dbReference>
<keyword evidence="3" id="KW-1185">Reference proteome</keyword>
<protein>
    <submittedName>
        <fullName evidence="2">Uncharacterized protein</fullName>
    </submittedName>
</protein>
<evidence type="ECO:0000313" key="2">
    <source>
        <dbReference type="EMBL" id="OLL26177.1"/>
    </source>
</evidence>